<dbReference type="InterPro" id="IPR006349">
    <property type="entry name" value="PGP_euk"/>
</dbReference>
<dbReference type="InterPro" id="IPR006357">
    <property type="entry name" value="HAD-SF_hydro_IIA"/>
</dbReference>
<feature type="binding site" evidence="4">
    <location>
        <position position="69"/>
    </location>
    <ligand>
        <name>Mg(2+)</name>
        <dbReference type="ChEBI" id="CHEBI:18420"/>
    </ligand>
</feature>
<dbReference type="GO" id="GO:0016791">
    <property type="term" value="F:phosphatase activity"/>
    <property type="evidence" value="ECO:0007669"/>
    <property type="project" value="InterPro"/>
</dbReference>
<reference evidence="5 6" key="1">
    <citation type="journal article" date="2017" name="Nat. Ecol. Evol.">
        <title>Scallop genome provides insights into evolution of bilaterian karyotype and development.</title>
        <authorList>
            <person name="Wang S."/>
            <person name="Zhang J."/>
            <person name="Jiao W."/>
            <person name="Li J."/>
            <person name="Xun X."/>
            <person name="Sun Y."/>
            <person name="Guo X."/>
            <person name="Huan P."/>
            <person name="Dong B."/>
            <person name="Zhang L."/>
            <person name="Hu X."/>
            <person name="Sun X."/>
            <person name="Wang J."/>
            <person name="Zhao C."/>
            <person name="Wang Y."/>
            <person name="Wang D."/>
            <person name="Huang X."/>
            <person name="Wang R."/>
            <person name="Lv J."/>
            <person name="Li Y."/>
            <person name="Zhang Z."/>
            <person name="Liu B."/>
            <person name="Lu W."/>
            <person name="Hui Y."/>
            <person name="Liang J."/>
            <person name="Zhou Z."/>
            <person name="Hou R."/>
            <person name="Li X."/>
            <person name="Liu Y."/>
            <person name="Li H."/>
            <person name="Ning X."/>
            <person name="Lin Y."/>
            <person name="Zhao L."/>
            <person name="Xing Q."/>
            <person name="Dou J."/>
            <person name="Li Y."/>
            <person name="Mao J."/>
            <person name="Guo H."/>
            <person name="Dou H."/>
            <person name="Li T."/>
            <person name="Mu C."/>
            <person name="Jiang W."/>
            <person name="Fu Q."/>
            <person name="Fu X."/>
            <person name="Miao Y."/>
            <person name="Liu J."/>
            <person name="Yu Q."/>
            <person name="Li R."/>
            <person name="Liao H."/>
            <person name="Li X."/>
            <person name="Kong Y."/>
            <person name="Jiang Z."/>
            <person name="Chourrout D."/>
            <person name="Li R."/>
            <person name="Bao Z."/>
        </authorList>
    </citation>
    <scope>NUCLEOTIDE SEQUENCE [LARGE SCALE GENOMIC DNA]</scope>
    <source>
        <strain evidence="5 6">PY_sf001</strain>
    </source>
</reference>
<keyword evidence="4" id="KW-0479">Metal-binding</keyword>
<feature type="active site" description="Nucleophile" evidence="2">
    <location>
        <position position="67"/>
    </location>
</feature>
<dbReference type="InterPro" id="IPR023214">
    <property type="entry name" value="HAD_sf"/>
</dbReference>
<dbReference type="Pfam" id="PF13242">
    <property type="entry name" value="Hydrolase_like"/>
    <property type="match status" value="1"/>
</dbReference>
<dbReference type="GO" id="GO:0005737">
    <property type="term" value="C:cytoplasm"/>
    <property type="evidence" value="ECO:0007669"/>
    <property type="project" value="TreeGrafter"/>
</dbReference>
<dbReference type="SUPFAM" id="SSF56784">
    <property type="entry name" value="HAD-like"/>
    <property type="match status" value="1"/>
</dbReference>
<feature type="binding site" evidence="3">
    <location>
        <position position="265"/>
    </location>
    <ligand>
        <name>substrate</name>
    </ligand>
</feature>
<name>A0A210QFF6_MIZYE</name>
<protein>
    <submittedName>
        <fullName evidence="5">Phosphoglycolate phosphatase</fullName>
    </submittedName>
</protein>
<organism evidence="5 6">
    <name type="scientific">Mizuhopecten yessoensis</name>
    <name type="common">Japanese scallop</name>
    <name type="synonym">Patinopecten yessoensis</name>
    <dbReference type="NCBI Taxonomy" id="6573"/>
    <lineage>
        <taxon>Eukaryota</taxon>
        <taxon>Metazoa</taxon>
        <taxon>Spiralia</taxon>
        <taxon>Lophotrochozoa</taxon>
        <taxon>Mollusca</taxon>
        <taxon>Bivalvia</taxon>
        <taxon>Autobranchia</taxon>
        <taxon>Pteriomorphia</taxon>
        <taxon>Pectinida</taxon>
        <taxon>Pectinoidea</taxon>
        <taxon>Pectinidae</taxon>
        <taxon>Mizuhopecten</taxon>
    </lineage>
</organism>
<comment type="cofactor">
    <cofactor evidence="4">
        <name>Mg(2+)</name>
        <dbReference type="ChEBI" id="CHEBI:18420"/>
    </cofactor>
    <text evidence="4">Divalent metal ions. Mg(2+) is the most effective.</text>
</comment>
<dbReference type="Gene3D" id="3.40.50.1000">
    <property type="entry name" value="HAD superfamily/HAD-like"/>
    <property type="match status" value="2"/>
</dbReference>
<evidence type="ECO:0000256" key="1">
    <source>
        <dbReference type="ARBA" id="ARBA00022801"/>
    </source>
</evidence>
<feature type="binding site" evidence="4">
    <location>
        <position position="291"/>
    </location>
    <ligand>
        <name>Mg(2+)</name>
        <dbReference type="ChEBI" id="CHEBI:18420"/>
    </ligand>
</feature>
<dbReference type="NCBIfam" id="TIGR01452">
    <property type="entry name" value="PGP_euk"/>
    <property type="match status" value="1"/>
</dbReference>
<keyword evidence="4" id="KW-0460">Magnesium</keyword>
<evidence type="ECO:0000313" key="5">
    <source>
        <dbReference type="EMBL" id="OWF47493.1"/>
    </source>
</evidence>
<dbReference type="Pfam" id="PF13344">
    <property type="entry name" value="Hydrolase_6"/>
    <property type="match status" value="1"/>
</dbReference>
<dbReference type="EMBL" id="NEDP02003883">
    <property type="protein sequence ID" value="OWF47493.1"/>
    <property type="molecule type" value="Genomic_DNA"/>
</dbReference>
<dbReference type="PIRSF" id="PIRSF000915">
    <property type="entry name" value="PGP-type_phosphatase"/>
    <property type="match status" value="1"/>
</dbReference>
<dbReference type="OrthoDB" id="413953at2759"/>
<feature type="active site" description="Proton donor" evidence="2">
    <location>
        <position position="69"/>
    </location>
</feature>
<proteinExistence type="predicted"/>
<feature type="binding site" evidence="4">
    <location>
        <position position="67"/>
    </location>
    <ligand>
        <name>Mg(2+)</name>
        <dbReference type="ChEBI" id="CHEBI:18420"/>
    </ligand>
</feature>
<accession>A0A210QFF6</accession>
<dbReference type="NCBIfam" id="TIGR01460">
    <property type="entry name" value="HAD-SF-IIA"/>
    <property type="match status" value="1"/>
</dbReference>
<dbReference type="STRING" id="6573.A0A210QFF6"/>
<keyword evidence="6" id="KW-1185">Reference proteome</keyword>
<sequence>MLSRLTIGRICWELAAQCKSWTGLVAYNRPAGARHSRPFTTDASNVRHLTQNNLDHFLQSYDTFMLDCDGTLYGTDHVTEIPNVPEAIYKLRTIGKHLLFVTNNSMHSNERYVNKFKEVGFEANESDIFGVANAAAVYLRHIAKVEGKVYVVGGQGMKQELDKYRLESFGAGPDPDQASWDPKQLLQMEFRDNVQAVLVGFDEHFHYNKIFKALSYLRDPKCLYVATNVVETAVKIGSGRVQPTTGALIQAISVPAKREPLVVGKPGTLLLDCIRHKHPDIDLSRTVFIGDGLRSDIAFANNIGVDSVLVLTGSGALDKIDGPDVKPTYVMDSFELFSKI</sequence>
<dbReference type="GO" id="GO:0046872">
    <property type="term" value="F:metal ion binding"/>
    <property type="evidence" value="ECO:0007669"/>
    <property type="project" value="UniProtKB-KW"/>
</dbReference>
<evidence type="ECO:0000256" key="4">
    <source>
        <dbReference type="PIRSR" id="PIRSR000915-3"/>
    </source>
</evidence>
<comment type="caution">
    <text evidence="5">The sequence shown here is derived from an EMBL/GenBank/DDBJ whole genome shotgun (WGS) entry which is preliminary data.</text>
</comment>
<evidence type="ECO:0000256" key="2">
    <source>
        <dbReference type="PIRSR" id="PIRSR000915-1"/>
    </source>
</evidence>
<keyword evidence="1" id="KW-0378">Hydrolase</keyword>
<gene>
    <name evidence="5" type="ORF">KP79_PYT07725</name>
</gene>
<dbReference type="Proteomes" id="UP000242188">
    <property type="component" value="Unassembled WGS sequence"/>
</dbReference>
<evidence type="ECO:0000313" key="6">
    <source>
        <dbReference type="Proteomes" id="UP000242188"/>
    </source>
</evidence>
<dbReference type="PANTHER" id="PTHR19288">
    <property type="entry name" value="4-NITROPHENYLPHOSPHATASE-RELATED"/>
    <property type="match status" value="1"/>
</dbReference>
<dbReference type="InterPro" id="IPR036412">
    <property type="entry name" value="HAD-like_sf"/>
</dbReference>
<dbReference type="AlphaFoldDB" id="A0A210QFF6"/>
<dbReference type="PANTHER" id="PTHR19288:SF93">
    <property type="entry name" value="FI11325P-RELATED"/>
    <property type="match status" value="1"/>
</dbReference>
<evidence type="ECO:0000256" key="3">
    <source>
        <dbReference type="PIRSR" id="PIRSR000915-2"/>
    </source>
</evidence>